<gene>
    <name evidence="2" type="ORF">MQE36_09255</name>
</gene>
<reference evidence="2 3" key="1">
    <citation type="journal article" date="2018" name="Int. J. Syst. Evol. Microbiol.">
        <title>Zhouia spongiae sp. nov., isolated from a marine sponge.</title>
        <authorList>
            <person name="Zhuang L."/>
            <person name="Lin B."/>
            <person name="Qin F."/>
            <person name="Luo L."/>
        </authorList>
    </citation>
    <scope>NUCLEOTIDE SEQUENCE [LARGE SCALE GENOMIC DNA]</scope>
    <source>
        <strain evidence="2 3">HN-Y44</strain>
    </source>
</reference>
<evidence type="ECO:0000313" key="3">
    <source>
        <dbReference type="Proteomes" id="UP000829476"/>
    </source>
</evidence>
<dbReference type="InterPro" id="IPR052336">
    <property type="entry name" value="MlaD_Phospholipid_Transporter"/>
</dbReference>
<dbReference type="RefSeq" id="WP_242935698.1">
    <property type="nucleotide sequence ID" value="NZ_CP094326.1"/>
</dbReference>
<feature type="domain" description="Mce/MlaD" evidence="1">
    <location>
        <begin position="42"/>
        <end position="117"/>
    </location>
</feature>
<accession>A0ABY3YI18</accession>
<protein>
    <submittedName>
        <fullName evidence="2">MlaD family protein</fullName>
    </submittedName>
</protein>
<dbReference type="InterPro" id="IPR003399">
    <property type="entry name" value="Mce/MlaD"/>
</dbReference>
<name>A0ABY3YI18_9FLAO</name>
<dbReference type="Pfam" id="PF02470">
    <property type="entry name" value="MlaD"/>
    <property type="match status" value="1"/>
</dbReference>
<dbReference type="EMBL" id="CP094326">
    <property type="protein sequence ID" value="UNY97284.1"/>
    <property type="molecule type" value="Genomic_DNA"/>
</dbReference>
<dbReference type="Proteomes" id="UP000829476">
    <property type="component" value="Chromosome"/>
</dbReference>
<organism evidence="2 3">
    <name type="scientific">Zhouia spongiae</name>
    <dbReference type="NCBI Taxonomy" id="2202721"/>
    <lineage>
        <taxon>Bacteria</taxon>
        <taxon>Pseudomonadati</taxon>
        <taxon>Bacteroidota</taxon>
        <taxon>Flavobacteriia</taxon>
        <taxon>Flavobacteriales</taxon>
        <taxon>Flavobacteriaceae</taxon>
        <taxon>Zhouia</taxon>
    </lineage>
</organism>
<proteinExistence type="predicted"/>
<evidence type="ECO:0000259" key="1">
    <source>
        <dbReference type="Pfam" id="PF02470"/>
    </source>
</evidence>
<keyword evidence="3" id="KW-1185">Reference proteome</keyword>
<evidence type="ECO:0000313" key="2">
    <source>
        <dbReference type="EMBL" id="UNY97284.1"/>
    </source>
</evidence>
<dbReference type="PANTHER" id="PTHR33371:SF4">
    <property type="entry name" value="INTERMEMBRANE PHOSPHOLIPID TRANSPORT SYSTEM BINDING PROTEIN MLAD"/>
    <property type="match status" value="1"/>
</dbReference>
<dbReference type="PANTHER" id="PTHR33371">
    <property type="entry name" value="INTERMEMBRANE PHOSPHOLIPID TRANSPORT SYSTEM BINDING PROTEIN MLAD-RELATED"/>
    <property type="match status" value="1"/>
</dbReference>
<sequence>MGRTTSEKIRLGALVTAGTTLLVVAAYLIGNKENLFSQTFMLSVQFANVNGLQEGNNVRFSGVNVGTVKNITVVNDTTIKVDMILKESIQVFIKKDAVATIGSDGLVGNMIVNINPGKNSDEAVKDGDQIISYSKIGADDLLGTLSVTNENAALLTADLLKITRAITEGKGTLGRLLNDTAMAKNLDESIENLKYVSDKATLSIDRLNKILKSTDDKENVVGVLFKDTVSGAKLKHVINDLQSSGENLDSLLKNLNTVVYDVKTGRGALYYLTADTVLVKQLQKTIDHIEQGTESFNQNMEALKQNYLFRKYFKKLEKEQRKEN</sequence>